<organism evidence="1 2">
    <name type="scientific">Adhaeribacter aerolatus</name>
    <dbReference type="NCBI Taxonomy" id="670289"/>
    <lineage>
        <taxon>Bacteria</taxon>
        <taxon>Pseudomonadati</taxon>
        <taxon>Bacteroidota</taxon>
        <taxon>Cytophagia</taxon>
        <taxon>Cytophagales</taxon>
        <taxon>Hymenobacteraceae</taxon>
        <taxon>Adhaeribacter</taxon>
    </lineage>
</organism>
<dbReference type="OrthoDB" id="871343at2"/>
<reference evidence="1 2" key="1">
    <citation type="submission" date="2019-07" db="EMBL/GenBank/DDBJ databases">
        <title>Whole genome shotgun sequence of Adhaeribacter aerolatus NBRC 106133.</title>
        <authorList>
            <person name="Hosoyama A."/>
            <person name="Uohara A."/>
            <person name="Ohji S."/>
            <person name="Ichikawa N."/>
        </authorList>
    </citation>
    <scope>NUCLEOTIDE SEQUENCE [LARGE SCALE GENOMIC DNA]</scope>
    <source>
        <strain evidence="1 2">NBRC 106133</strain>
    </source>
</reference>
<dbReference type="Proteomes" id="UP000321532">
    <property type="component" value="Unassembled WGS sequence"/>
</dbReference>
<dbReference type="Gene3D" id="3.30.420.40">
    <property type="match status" value="2"/>
</dbReference>
<proteinExistence type="predicted"/>
<sequence length="285" mass="31975">MIIIADGGSTKTSWCLITESNSKVYFNTEGYNPYFSDTPVIISSLQRSLPENLKKTEVTELYYYGAGCSTPENNEIVAAAMRAVFTNAKVKVGHDLLAAARALLGVDAGFAAILGTGTNTCYYDGYDVTMNIDSLGYFLGDEGSGSSLGKRLLRDYMRGYLPEGMSKIFKDTYELDNEAIFDHLYNKPLPNRFLASFSKFLYENNNFSYSREVVKESFDTFFKNLVCHYPGYQEHTFNCVGSVAYNFRDILEEVALENGMEMGTIIRSPIDNLVYYHQVLAKSDL</sequence>
<dbReference type="PANTHER" id="PTHR43190">
    <property type="entry name" value="N-ACETYL-D-GLUCOSAMINE KINASE"/>
    <property type="match status" value="1"/>
</dbReference>
<dbReference type="PANTHER" id="PTHR43190:SF3">
    <property type="entry name" value="N-ACETYL-D-GLUCOSAMINE KINASE"/>
    <property type="match status" value="1"/>
</dbReference>
<name>A0A512AY95_9BACT</name>
<evidence type="ECO:0000313" key="2">
    <source>
        <dbReference type="Proteomes" id="UP000321532"/>
    </source>
</evidence>
<accession>A0A512AY95</accession>
<dbReference type="RefSeq" id="WP_146897949.1">
    <property type="nucleotide sequence ID" value="NZ_BJYS01000016.1"/>
</dbReference>
<dbReference type="InterPro" id="IPR052519">
    <property type="entry name" value="Euk-type_GlcNAc_Kinase"/>
</dbReference>
<dbReference type="Gene3D" id="1.10.720.160">
    <property type="match status" value="1"/>
</dbReference>
<dbReference type="SUPFAM" id="SSF53067">
    <property type="entry name" value="Actin-like ATPase domain"/>
    <property type="match status" value="2"/>
</dbReference>
<protein>
    <submittedName>
        <fullName evidence="1">ATPase</fullName>
    </submittedName>
</protein>
<dbReference type="AlphaFoldDB" id="A0A512AY95"/>
<keyword evidence="2" id="KW-1185">Reference proteome</keyword>
<evidence type="ECO:0000313" key="1">
    <source>
        <dbReference type="EMBL" id="GEO04688.1"/>
    </source>
</evidence>
<dbReference type="CDD" id="cd24079">
    <property type="entry name" value="ASKHA_NBD_PG1100-like"/>
    <property type="match status" value="1"/>
</dbReference>
<comment type="caution">
    <text evidence="1">The sequence shown here is derived from an EMBL/GenBank/DDBJ whole genome shotgun (WGS) entry which is preliminary data.</text>
</comment>
<dbReference type="InterPro" id="IPR043129">
    <property type="entry name" value="ATPase_NBD"/>
</dbReference>
<dbReference type="EMBL" id="BJYS01000016">
    <property type="protein sequence ID" value="GEO04688.1"/>
    <property type="molecule type" value="Genomic_DNA"/>
</dbReference>
<gene>
    <name evidence="1" type="ORF">AAE02nite_23520</name>
</gene>